<sequence length="99" mass="11067">MRVLEPGGLFINGNRFALDDHALQPAAPQADIRNWFKVFGKANRDNLLEDWIVHLFSDESADRLMHSSETLSAMCALGFADVRSIYREGVDMLVATTKA</sequence>
<protein>
    <submittedName>
        <fullName evidence="1">Uncharacterized protein</fullName>
    </submittedName>
</protein>
<accession>A0ABM8EE46</accession>
<dbReference type="RefSeq" id="WP_281932224.1">
    <property type="nucleotide sequence ID" value="NZ_AP027143.1"/>
</dbReference>
<reference evidence="1 2" key="1">
    <citation type="journal article" date="2023" name="Int. J. Syst. Evol. Microbiol.">
        <title>Methylocystis iwaonis sp. nov., a type II methane-oxidizing bacterium from surface soil of a rice paddy field in Japan, and emended description of the genus Methylocystis (ex Whittenbury et al. 1970) Bowman et al. 1993.</title>
        <authorList>
            <person name="Kaise H."/>
            <person name="Sawadogo J.B."/>
            <person name="Alam M.S."/>
            <person name="Ueno C."/>
            <person name="Dianou D."/>
            <person name="Shinjo R."/>
            <person name="Asakawa S."/>
        </authorList>
    </citation>
    <scope>NUCLEOTIDE SEQUENCE [LARGE SCALE GENOMIC DNA]</scope>
    <source>
        <strain evidence="1 2">SS37A-Re</strain>
    </source>
</reference>
<keyword evidence="2" id="KW-1185">Reference proteome</keyword>
<keyword evidence="1" id="KW-0614">Plasmid</keyword>
<proteinExistence type="predicted"/>
<gene>
    <name evidence="1" type="ORF">SS37A_37810</name>
</gene>
<organism evidence="1 2">
    <name type="scientific">Methylocystis iwaonis</name>
    <dbReference type="NCBI Taxonomy" id="2885079"/>
    <lineage>
        <taxon>Bacteria</taxon>
        <taxon>Pseudomonadati</taxon>
        <taxon>Pseudomonadota</taxon>
        <taxon>Alphaproteobacteria</taxon>
        <taxon>Hyphomicrobiales</taxon>
        <taxon>Methylocystaceae</taxon>
        <taxon>Methylocystis</taxon>
    </lineage>
</organism>
<name>A0ABM8EE46_9HYPH</name>
<evidence type="ECO:0000313" key="2">
    <source>
        <dbReference type="Proteomes" id="UP001317629"/>
    </source>
</evidence>
<geneLocation type="plasmid" evidence="1 2">
    <name>pSS37A-Re-1</name>
</geneLocation>
<evidence type="ECO:0000313" key="1">
    <source>
        <dbReference type="EMBL" id="BDV36251.1"/>
    </source>
</evidence>
<dbReference type="Proteomes" id="UP001317629">
    <property type="component" value="Plasmid pSS37A-Re-1"/>
</dbReference>
<dbReference type="EMBL" id="AP027143">
    <property type="protein sequence ID" value="BDV36251.1"/>
    <property type="molecule type" value="Genomic_DNA"/>
</dbReference>